<comment type="caution">
    <text evidence="2">The sequence shown here is derived from an EMBL/GenBank/DDBJ whole genome shotgun (WGS) entry which is preliminary data.</text>
</comment>
<dbReference type="AlphaFoldDB" id="A0A2M7CIE0"/>
<keyword evidence="1" id="KW-0472">Membrane</keyword>
<protein>
    <submittedName>
        <fullName evidence="2">Uncharacterized protein</fullName>
    </submittedName>
</protein>
<keyword evidence="1" id="KW-0812">Transmembrane</keyword>
<name>A0A2M7CIE0_9BACT</name>
<accession>A0A2M7CIE0</accession>
<evidence type="ECO:0000313" key="3">
    <source>
        <dbReference type="Proteomes" id="UP000229966"/>
    </source>
</evidence>
<keyword evidence="1" id="KW-1133">Transmembrane helix</keyword>
<dbReference type="EMBL" id="PEUM01000049">
    <property type="protein sequence ID" value="PIV25412.1"/>
    <property type="molecule type" value="Genomic_DNA"/>
</dbReference>
<gene>
    <name evidence="2" type="ORF">COS38_01740</name>
</gene>
<dbReference type="Proteomes" id="UP000229966">
    <property type="component" value="Unassembled WGS sequence"/>
</dbReference>
<evidence type="ECO:0000256" key="1">
    <source>
        <dbReference type="SAM" id="Phobius"/>
    </source>
</evidence>
<evidence type="ECO:0000313" key="2">
    <source>
        <dbReference type="EMBL" id="PIV25412.1"/>
    </source>
</evidence>
<feature type="transmembrane region" description="Helical" evidence="1">
    <location>
        <begin position="28"/>
        <end position="48"/>
    </location>
</feature>
<sequence length="221" mass="24455">MGKKSTEEEFYQDIDTTKKERHCCSCKVMMIVFALLFIAGAVGIWYLLKSVQSISFLPVRKITPSQKSVDSLSEKLNQSIGQSADLQAQGQVGEVTIVITEDELTSLIAQNNDDFNNNLLAIKDITALVNPNAIELYGILVKPLKSSIKISALPTIENGHLKIDIIKVETGKLETPEFIVRELNKTIENLINQQVKKGSITSLSKIELQSKQLAITGRLVQ</sequence>
<reference evidence="3" key="1">
    <citation type="submission" date="2017-09" db="EMBL/GenBank/DDBJ databases">
        <title>Depth-based differentiation of microbial function through sediment-hosted aquifers and enrichment of novel symbionts in the deep terrestrial subsurface.</title>
        <authorList>
            <person name="Probst A.J."/>
            <person name="Ladd B."/>
            <person name="Jarett J.K."/>
            <person name="Geller-Mcgrath D.E."/>
            <person name="Sieber C.M.K."/>
            <person name="Emerson J.B."/>
            <person name="Anantharaman K."/>
            <person name="Thomas B.C."/>
            <person name="Malmstrom R."/>
            <person name="Stieglmeier M."/>
            <person name="Klingl A."/>
            <person name="Woyke T."/>
            <person name="Ryan C.M."/>
            <person name="Banfield J.F."/>
        </authorList>
    </citation>
    <scope>NUCLEOTIDE SEQUENCE [LARGE SCALE GENOMIC DNA]</scope>
</reference>
<proteinExistence type="predicted"/>
<organism evidence="2 3">
    <name type="scientific">Candidatus Berkelbacteria bacterium CG03_land_8_20_14_0_80_40_36</name>
    <dbReference type="NCBI Taxonomy" id="1974509"/>
    <lineage>
        <taxon>Bacteria</taxon>
        <taxon>Candidatus Berkelbacteria</taxon>
    </lineage>
</organism>